<comment type="similarity">
    <text evidence="1">Belongs to the bacterial histone-like protein family.</text>
</comment>
<dbReference type="CDD" id="cd13836">
    <property type="entry name" value="IHF_B"/>
    <property type="match status" value="1"/>
</dbReference>
<name>A0A8S5LLF2_9CAUD</name>
<accession>A0A8S5LLF2</accession>
<dbReference type="Gene3D" id="4.10.520.10">
    <property type="entry name" value="IHF-like DNA-binding proteins"/>
    <property type="match status" value="1"/>
</dbReference>
<dbReference type="SMART" id="SM00411">
    <property type="entry name" value="BHL"/>
    <property type="match status" value="1"/>
</dbReference>
<protein>
    <submittedName>
        <fullName evidence="2">DNA binding protein</fullName>
    </submittedName>
</protein>
<dbReference type="EMBL" id="BK015870">
    <property type="protein sequence ID" value="DAD70691.1"/>
    <property type="molecule type" value="Genomic_DNA"/>
</dbReference>
<dbReference type="GO" id="GO:0030527">
    <property type="term" value="F:structural constituent of chromatin"/>
    <property type="evidence" value="ECO:0007669"/>
    <property type="project" value="InterPro"/>
</dbReference>
<reference evidence="2" key="1">
    <citation type="journal article" date="2021" name="Proc. Natl. Acad. Sci. U.S.A.">
        <title>A Catalog of Tens of Thousands of Viruses from Human Metagenomes Reveals Hidden Associations with Chronic Diseases.</title>
        <authorList>
            <person name="Tisza M.J."/>
            <person name="Buck C.B."/>
        </authorList>
    </citation>
    <scope>NUCLEOTIDE SEQUENCE</scope>
    <source>
        <strain evidence="2">CtKcB20</strain>
    </source>
</reference>
<dbReference type="InterPro" id="IPR000119">
    <property type="entry name" value="Hist_DNA-bd"/>
</dbReference>
<proteinExistence type="inferred from homology"/>
<organism evidence="2">
    <name type="scientific">Siphoviridae sp. ctKcB20</name>
    <dbReference type="NCBI Taxonomy" id="2827568"/>
    <lineage>
        <taxon>Viruses</taxon>
        <taxon>Duplodnaviria</taxon>
        <taxon>Heunggongvirae</taxon>
        <taxon>Uroviricota</taxon>
        <taxon>Caudoviricetes</taxon>
    </lineage>
</organism>
<dbReference type="PANTHER" id="PTHR33175:SF2">
    <property type="entry name" value="INTEGRATION HOST FACTOR SUBUNIT ALPHA"/>
    <property type="match status" value="1"/>
</dbReference>
<dbReference type="InterPro" id="IPR010992">
    <property type="entry name" value="IHF-like_DNA-bd_dom_sf"/>
</dbReference>
<dbReference type="PANTHER" id="PTHR33175">
    <property type="entry name" value="DNA-BINDING PROTEIN HU"/>
    <property type="match status" value="1"/>
</dbReference>
<sequence length="91" mass="10351">MTKKEIVKFVADSTENTVKDTTEIVDTFIDYIKNSLVQHEDVVIRDFGKFTTKLRDARTARNPQTGETIEVPAKYALTFKPTSVLKAEINE</sequence>
<dbReference type="SUPFAM" id="SSF47729">
    <property type="entry name" value="IHF-like DNA-binding proteins"/>
    <property type="match status" value="1"/>
</dbReference>
<dbReference type="GO" id="GO:0003677">
    <property type="term" value="F:DNA binding"/>
    <property type="evidence" value="ECO:0007669"/>
    <property type="project" value="InterPro"/>
</dbReference>
<evidence type="ECO:0000256" key="1">
    <source>
        <dbReference type="RuleBase" id="RU003939"/>
    </source>
</evidence>
<evidence type="ECO:0000313" key="2">
    <source>
        <dbReference type="EMBL" id="DAD70691.1"/>
    </source>
</evidence>
<dbReference type="Pfam" id="PF00216">
    <property type="entry name" value="Bac_DNA_binding"/>
    <property type="match status" value="1"/>
</dbReference>
<dbReference type="PRINTS" id="PR01727">
    <property type="entry name" value="DNABINDINGHU"/>
</dbReference>